<reference evidence="1 2" key="2">
    <citation type="submission" date="2020-09" db="EMBL/GenBank/DDBJ databases">
        <authorList>
            <person name="Kittiwongwattana C."/>
        </authorList>
    </citation>
    <scope>NUCLEOTIDE SEQUENCE [LARGE SCALE GENOMIC DNA]</scope>
    <source>
        <strain evidence="1 2">1303</strain>
    </source>
</reference>
<protein>
    <submittedName>
        <fullName evidence="1">Uncharacterized protein</fullName>
    </submittedName>
</protein>
<name>A0ABX6LJR8_9BACT</name>
<accession>A0ABX6LJR8</accession>
<proteinExistence type="predicted"/>
<dbReference type="RefSeq" id="WP_168861558.1">
    <property type="nucleotide sequence ID" value="NZ_CP051204.2"/>
</dbReference>
<organism evidence="1 2">
    <name type="scientific">Chitinophaga oryzae</name>
    <dbReference type="NCBI Taxonomy" id="2725414"/>
    <lineage>
        <taxon>Bacteria</taxon>
        <taxon>Pseudomonadati</taxon>
        <taxon>Bacteroidota</taxon>
        <taxon>Chitinophagia</taxon>
        <taxon>Chitinophagales</taxon>
        <taxon>Chitinophagaceae</taxon>
        <taxon>Chitinophaga</taxon>
    </lineage>
</organism>
<keyword evidence="2" id="KW-1185">Reference proteome</keyword>
<evidence type="ECO:0000313" key="1">
    <source>
        <dbReference type="EMBL" id="QJB40355.1"/>
    </source>
</evidence>
<sequence length="80" mass="9042">MKKHDLIFWQKGFRGIAHGGFQISPEYLTQFIGRCHAAGIPVVGIRSKTGSALLECILQENEAYRACFGDHKDESWYLLS</sequence>
<evidence type="ECO:0000313" key="2">
    <source>
        <dbReference type="Proteomes" id="UP000503144"/>
    </source>
</evidence>
<dbReference type="Proteomes" id="UP000503144">
    <property type="component" value="Chromosome"/>
</dbReference>
<dbReference type="EMBL" id="CP051204">
    <property type="protein sequence ID" value="QJB40355.1"/>
    <property type="molecule type" value="Genomic_DNA"/>
</dbReference>
<reference evidence="2" key="1">
    <citation type="submission" date="2020-04" db="EMBL/GenBank/DDBJ databases">
        <authorList>
            <person name="Kittiwongwattana C."/>
        </authorList>
    </citation>
    <scope>NUCLEOTIDE SEQUENCE [LARGE SCALE GENOMIC DNA]</scope>
    <source>
        <strain evidence="2">1303</strain>
    </source>
</reference>
<gene>
    <name evidence="1" type="ORF">HF324_21820</name>
</gene>